<sequence>MSVSYIMGYLKGKSSLMIFERHANLKYKFGNRKFWATGYYVSTVGLNAQTIQKYIREQDKMDQMEDSLFSKEYEDPFKGSK</sequence>
<dbReference type="Pfam" id="PF01797">
    <property type="entry name" value="Y1_Tnp"/>
    <property type="match status" value="1"/>
</dbReference>
<organism evidence="2 3">
    <name type="scientific">Succiniclasticum ruminis DSM 9236</name>
    <dbReference type="NCBI Taxonomy" id="1123323"/>
    <lineage>
        <taxon>Bacteria</taxon>
        <taxon>Bacillati</taxon>
        <taxon>Bacillota</taxon>
        <taxon>Negativicutes</taxon>
        <taxon>Acidaminococcales</taxon>
        <taxon>Acidaminococcaceae</taxon>
        <taxon>Succiniclasticum</taxon>
    </lineage>
</organism>
<protein>
    <submittedName>
        <fullName evidence="2">Putative transposase</fullName>
    </submittedName>
</protein>
<dbReference type="OrthoDB" id="9798161at2"/>
<dbReference type="InterPro" id="IPR002686">
    <property type="entry name" value="Transposase_17"/>
</dbReference>
<dbReference type="NCBIfam" id="NF033573">
    <property type="entry name" value="transpos_IS200"/>
    <property type="match status" value="1"/>
</dbReference>
<proteinExistence type="predicted"/>
<dbReference type="Gene3D" id="3.30.70.1290">
    <property type="entry name" value="Transposase IS200-like"/>
    <property type="match status" value="1"/>
</dbReference>
<dbReference type="Proteomes" id="UP000198896">
    <property type="component" value="Unassembled WGS sequence"/>
</dbReference>
<evidence type="ECO:0000313" key="2">
    <source>
        <dbReference type="EMBL" id="SFE74882.1"/>
    </source>
</evidence>
<evidence type="ECO:0000259" key="1">
    <source>
        <dbReference type="Pfam" id="PF01797"/>
    </source>
</evidence>
<evidence type="ECO:0000313" key="3">
    <source>
        <dbReference type="Proteomes" id="UP000198896"/>
    </source>
</evidence>
<dbReference type="GO" id="GO:0004803">
    <property type="term" value="F:transposase activity"/>
    <property type="evidence" value="ECO:0007669"/>
    <property type="project" value="InterPro"/>
</dbReference>
<dbReference type="RefSeq" id="WP_143089427.1">
    <property type="nucleotide sequence ID" value="NZ_FONL01000016.1"/>
</dbReference>
<dbReference type="PANTHER" id="PTHR33360">
    <property type="entry name" value="TRANSPOSASE FOR INSERTION SEQUENCE ELEMENT IS200"/>
    <property type="match status" value="1"/>
</dbReference>
<dbReference type="GO" id="GO:0006313">
    <property type="term" value="P:DNA transposition"/>
    <property type="evidence" value="ECO:0007669"/>
    <property type="project" value="InterPro"/>
</dbReference>
<dbReference type="EMBL" id="FONL01000016">
    <property type="protein sequence ID" value="SFE74882.1"/>
    <property type="molecule type" value="Genomic_DNA"/>
</dbReference>
<dbReference type="STRING" id="1123323.SAMN05216245_11641"/>
<gene>
    <name evidence="2" type="ORF">SAMN05216245_11641</name>
</gene>
<dbReference type="GO" id="GO:0003677">
    <property type="term" value="F:DNA binding"/>
    <property type="evidence" value="ECO:0007669"/>
    <property type="project" value="InterPro"/>
</dbReference>
<dbReference type="AlphaFoldDB" id="A0A1I2D2X6"/>
<dbReference type="PANTHER" id="PTHR33360:SF2">
    <property type="entry name" value="TRANSPOSASE FOR INSERTION SEQUENCE ELEMENT IS200"/>
    <property type="match status" value="1"/>
</dbReference>
<reference evidence="2 3" key="1">
    <citation type="submission" date="2016-10" db="EMBL/GenBank/DDBJ databases">
        <authorList>
            <person name="de Groot N.N."/>
        </authorList>
    </citation>
    <scope>NUCLEOTIDE SEQUENCE [LARGE SCALE GENOMIC DNA]</scope>
    <source>
        <strain evidence="2 3">DSM 9236</strain>
    </source>
</reference>
<dbReference type="SUPFAM" id="SSF143422">
    <property type="entry name" value="Transposase IS200-like"/>
    <property type="match status" value="1"/>
</dbReference>
<feature type="domain" description="Transposase IS200-like" evidence="1">
    <location>
        <begin position="1"/>
        <end position="58"/>
    </location>
</feature>
<keyword evidence="3" id="KW-1185">Reference proteome</keyword>
<dbReference type="InterPro" id="IPR036515">
    <property type="entry name" value="Transposase_17_sf"/>
</dbReference>
<accession>A0A1I2D2X6</accession>
<name>A0A1I2D2X6_9FIRM</name>